<keyword evidence="1" id="KW-0472">Membrane</keyword>
<organism evidence="2 3">
    <name type="scientific">Lasiosphaeria ovina</name>
    <dbReference type="NCBI Taxonomy" id="92902"/>
    <lineage>
        <taxon>Eukaryota</taxon>
        <taxon>Fungi</taxon>
        <taxon>Dikarya</taxon>
        <taxon>Ascomycota</taxon>
        <taxon>Pezizomycotina</taxon>
        <taxon>Sordariomycetes</taxon>
        <taxon>Sordariomycetidae</taxon>
        <taxon>Sordariales</taxon>
        <taxon>Lasiosphaeriaceae</taxon>
        <taxon>Lasiosphaeria</taxon>
    </lineage>
</organism>
<proteinExistence type="predicted"/>
<gene>
    <name evidence="2" type="ORF">B0T24DRAFT_147941</name>
</gene>
<comment type="caution">
    <text evidence="2">The sequence shown here is derived from an EMBL/GenBank/DDBJ whole genome shotgun (WGS) entry which is preliminary data.</text>
</comment>
<reference evidence="2" key="2">
    <citation type="submission" date="2023-06" db="EMBL/GenBank/DDBJ databases">
        <authorList>
            <consortium name="Lawrence Berkeley National Laboratory"/>
            <person name="Haridas S."/>
            <person name="Hensen N."/>
            <person name="Bonometti L."/>
            <person name="Westerberg I."/>
            <person name="Brannstrom I.O."/>
            <person name="Guillou S."/>
            <person name="Cros-Aarteil S."/>
            <person name="Calhoun S."/>
            <person name="Kuo A."/>
            <person name="Mondo S."/>
            <person name="Pangilinan J."/>
            <person name="Riley R."/>
            <person name="Labutti K."/>
            <person name="Andreopoulos B."/>
            <person name="Lipzen A."/>
            <person name="Chen C."/>
            <person name="Yanf M."/>
            <person name="Daum C."/>
            <person name="Ng V."/>
            <person name="Clum A."/>
            <person name="Steindorff A."/>
            <person name="Ohm R."/>
            <person name="Martin F."/>
            <person name="Silar P."/>
            <person name="Natvig D."/>
            <person name="Lalanne C."/>
            <person name="Gautier V."/>
            <person name="Ament-Velasquez S.L."/>
            <person name="Kruys A."/>
            <person name="Hutchinson M.I."/>
            <person name="Powell A.J."/>
            <person name="Barry K."/>
            <person name="Miller A.N."/>
            <person name="Grigoriev I.V."/>
            <person name="Debuchy R."/>
            <person name="Gladieux P."/>
            <person name="Thoren M.H."/>
            <person name="Johannesson H."/>
        </authorList>
    </citation>
    <scope>NUCLEOTIDE SEQUENCE</scope>
    <source>
        <strain evidence="2">CBS 958.72</strain>
    </source>
</reference>
<dbReference type="EMBL" id="JAULSN010000002">
    <property type="protein sequence ID" value="KAK3379208.1"/>
    <property type="molecule type" value="Genomic_DNA"/>
</dbReference>
<evidence type="ECO:0000256" key="1">
    <source>
        <dbReference type="SAM" id="Phobius"/>
    </source>
</evidence>
<feature type="transmembrane region" description="Helical" evidence="1">
    <location>
        <begin position="98"/>
        <end position="116"/>
    </location>
</feature>
<sequence>MASRRIFWTDEKGAWFYNFLIMSSLFLSFRPFIRVLSLVGLPDYLSLVIGRCGSRNSCGWESEAFIRLNVFGCFFMAVESFHQRGTLHFAVEREQGRAGGLVVFTFQCVYIFMLVFKEVEVLFSYKPHPHSRFDEPRGNRGKERLGKQTGNRCLAGGIREVWFVLHKTPNAADTLMLALRFRGALVDGNIGLARSGYLNKTKIAW</sequence>
<reference evidence="2" key="1">
    <citation type="journal article" date="2023" name="Mol. Phylogenet. Evol.">
        <title>Genome-scale phylogeny and comparative genomics of the fungal order Sordariales.</title>
        <authorList>
            <person name="Hensen N."/>
            <person name="Bonometti L."/>
            <person name="Westerberg I."/>
            <person name="Brannstrom I.O."/>
            <person name="Guillou S."/>
            <person name="Cros-Aarteil S."/>
            <person name="Calhoun S."/>
            <person name="Haridas S."/>
            <person name="Kuo A."/>
            <person name="Mondo S."/>
            <person name="Pangilinan J."/>
            <person name="Riley R."/>
            <person name="LaButti K."/>
            <person name="Andreopoulos B."/>
            <person name="Lipzen A."/>
            <person name="Chen C."/>
            <person name="Yan M."/>
            <person name="Daum C."/>
            <person name="Ng V."/>
            <person name="Clum A."/>
            <person name="Steindorff A."/>
            <person name="Ohm R.A."/>
            <person name="Martin F."/>
            <person name="Silar P."/>
            <person name="Natvig D.O."/>
            <person name="Lalanne C."/>
            <person name="Gautier V."/>
            <person name="Ament-Velasquez S.L."/>
            <person name="Kruys A."/>
            <person name="Hutchinson M.I."/>
            <person name="Powell A.J."/>
            <person name="Barry K."/>
            <person name="Miller A.N."/>
            <person name="Grigoriev I.V."/>
            <person name="Debuchy R."/>
            <person name="Gladieux P."/>
            <person name="Hiltunen Thoren M."/>
            <person name="Johannesson H."/>
        </authorList>
    </citation>
    <scope>NUCLEOTIDE SEQUENCE</scope>
    <source>
        <strain evidence="2">CBS 958.72</strain>
    </source>
</reference>
<keyword evidence="3" id="KW-1185">Reference proteome</keyword>
<dbReference type="AlphaFoldDB" id="A0AAE0KLZ9"/>
<name>A0AAE0KLZ9_9PEZI</name>
<keyword evidence="1" id="KW-1133">Transmembrane helix</keyword>
<accession>A0AAE0KLZ9</accession>
<evidence type="ECO:0000313" key="2">
    <source>
        <dbReference type="EMBL" id="KAK3379208.1"/>
    </source>
</evidence>
<feature type="transmembrane region" description="Helical" evidence="1">
    <location>
        <begin position="14"/>
        <end position="33"/>
    </location>
</feature>
<evidence type="ECO:0000313" key="3">
    <source>
        <dbReference type="Proteomes" id="UP001287356"/>
    </source>
</evidence>
<keyword evidence="1" id="KW-0812">Transmembrane</keyword>
<dbReference type="Proteomes" id="UP001287356">
    <property type="component" value="Unassembled WGS sequence"/>
</dbReference>
<protein>
    <submittedName>
        <fullName evidence="2">Uncharacterized protein</fullName>
    </submittedName>
</protein>